<gene>
    <name evidence="1" type="ORF">UFOPK3444_00512</name>
</gene>
<name>A0A6J7D954_9ZZZZ</name>
<dbReference type="EMBL" id="CAFBLU010000006">
    <property type="protein sequence ID" value="CAB4867076.1"/>
    <property type="molecule type" value="Genomic_DNA"/>
</dbReference>
<dbReference type="AlphaFoldDB" id="A0A6J7D954"/>
<evidence type="ECO:0000313" key="1">
    <source>
        <dbReference type="EMBL" id="CAB4867076.1"/>
    </source>
</evidence>
<proteinExistence type="predicted"/>
<protein>
    <submittedName>
        <fullName evidence="1">Unannotated protein</fullName>
    </submittedName>
</protein>
<accession>A0A6J7D954</accession>
<sequence>MIDTVSELSDTPPTAVAGATAVVQRALTLAALASPLAPGAIELPSPVGIRTGFGSGVEVADSGWSEVLEVPLSAPSRRRRRAAQPNEESFSALLGGRIAIPISSLITLRARRDLDSGRIREAAIQLEAAINTARTELVGSIPPESLESLVAHAVAVAAAAEAARAGDLDPEGEEVVATALARLETAQRQALRA</sequence>
<organism evidence="1">
    <name type="scientific">freshwater metagenome</name>
    <dbReference type="NCBI Taxonomy" id="449393"/>
    <lineage>
        <taxon>unclassified sequences</taxon>
        <taxon>metagenomes</taxon>
        <taxon>ecological metagenomes</taxon>
    </lineage>
</organism>
<reference evidence="1" key="1">
    <citation type="submission" date="2020-05" db="EMBL/GenBank/DDBJ databases">
        <authorList>
            <person name="Chiriac C."/>
            <person name="Salcher M."/>
            <person name="Ghai R."/>
            <person name="Kavagutti S V."/>
        </authorList>
    </citation>
    <scope>NUCLEOTIDE SEQUENCE</scope>
</reference>